<dbReference type="EMBL" id="FMAU01000001">
    <property type="protein sequence ID" value="SCB87987.1"/>
    <property type="molecule type" value="Genomic_DNA"/>
</dbReference>
<keyword evidence="2" id="KW-0547">Nucleotide-binding</keyword>
<dbReference type="PANTHER" id="PTHR30258">
    <property type="entry name" value="TYPE II SECRETION SYSTEM PROTEIN GSPE-RELATED"/>
    <property type="match status" value="1"/>
</dbReference>
<proteinExistence type="inferred from homology"/>
<dbReference type="Proteomes" id="UP000181997">
    <property type="component" value="Unassembled WGS sequence"/>
</dbReference>
<gene>
    <name evidence="5" type="ORF">GA0061094_1123</name>
</gene>
<evidence type="ECO:0000313" key="5">
    <source>
        <dbReference type="EMBL" id="SCB87987.1"/>
    </source>
</evidence>
<accession>A0A0V8HND9</accession>
<name>A0A0V8HND9_9BACI</name>
<dbReference type="Pfam" id="PF00437">
    <property type="entry name" value="T2SSE"/>
    <property type="match status" value="1"/>
</dbReference>
<dbReference type="GO" id="GO:0016887">
    <property type="term" value="F:ATP hydrolysis activity"/>
    <property type="evidence" value="ECO:0007669"/>
    <property type="project" value="TreeGrafter"/>
</dbReference>
<evidence type="ECO:0000256" key="3">
    <source>
        <dbReference type="ARBA" id="ARBA00022840"/>
    </source>
</evidence>
<dbReference type="CDD" id="cd01129">
    <property type="entry name" value="PulE-GspE-like"/>
    <property type="match status" value="1"/>
</dbReference>
<dbReference type="Gene3D" id="3.30.450.90">
    <property type="match status" value="1"/>
</dbReference>
<dbReference type="AlphaFoldDB" id="A0A0V8HND9"/>
<dbReference type="SUPFAM" id="SSF52540">
    <property type="entry name" value="P-loop containing nucleoside triphosphate hydrolases"/>
    <property type="match status" value="1"/>
</dbReference>
<reference evidence="6" key="1">
    <citation type="submission" date="2016-08" db="EMBL/GenBank/DDBJ databases">
        <authorList>
            <person name="Varghese N."/>
            <person name="Submissions Spin"/>
        </authorList>
    </citation>
    <scope>NUCLEOTIDE SEQUENCE [LARGE SCALE GENOMIC DNA]</scope>
    <source>
        <strain evidence="6">SGD-1123</strain>
    </source>
</reference>
<sequence length="239" mass="26711">MLKDAITNDASDIHFIPRLNDYHIQFRKTGVLSPFQSIPHEQGERLIAHLKFMAQMDIGEKRKPQSGSFNTMIKDSPVSLRISTLPTNHLKESLVIRILPQEFQVPLEKMSLYPSSAKKLLALLMYSHGLIIFTGPTGSGKTTTLYSLVHHCSSALNRNVITLEDPIEKDHEDMVQIQVNEKAGITYSAGLKAILRHDPDIIMVGEIRDRETAETAIRAALTGHPVNIIGLNKIKTTKN</sequence>
<evidence type="ECO:0000259" key="4">
    <source>
        <dbReference type="PROSITE" id="PS00662"/>
    </source>
</evidence>
<dbReference type="NCBIfam" id="NF041000">
    <property type="entry name" value="ATPase_ComGA"/>
    <property type="match status" value="1"/>
</dbReference>
<keyword evidence="6" id="KW-1185">Reference proteome</keyword>
<feature type="domain" description="Bacterial type II secretion system protein E" evidence="4">
    <location>
        <begin position="195"/>
        <end position="209"/>
    </location>
</feature>
<dbReference type="InterPro" id="IPR027417">
    <property type="entry name" value="P-loop_NTPase"/>
</dbReference>
<protein>
    <submittedName>
        <fullName evidence="5">Type II/IV secretion system protein</fullName>
    </submittedName>
</protein>
<comment type="similarity">
    <text evidence="1">Belongs to the GSP E family.</text>
</comment>
<dbReference type="PROSITE" id="PS00662">
    <property type="entry name" value="T2SP_E"/>
    <property type="match status" value="1"/>
</dbReference>
<dbReference type="PANTHER" id="PTHR30258:SF2">
    <property type="entry name" value="COMG OPERON PROTEIN 1"/>
    <property type="match status" value="1"/>
</dbReference>
<evidence type="ECO:0000313" key="6">
    <source>
        <dbReference type="Proteomes" id="UP000181997"/>
    </source>
</evidence>
<dbReference type="OrthoDB" id="9808272at2"/>
<keyword evidence="3" id="KW-0067">ATP-binding</keyword>
<dbReference type="GO" id="GO:0005886">
    <property type="term" value="C:plasma membrane"/>
    <property type="evidence" value="ECO:0007669"/>
    <property type="project" value="TreeGrafter"/>
</dbReference>
<dbReference type="InterPro" id="IPR001482">
    <property type="entry name" value="T2SS/T4SS_dom"/>
</dbReference>
<dbReference type="InterPro" id="IPR047667">
    <property type="entry name" value="ATPase_ComGA"/>
</dbReference>
<organism evidence="5 6">
    <name type="scientific">[Bacillus] enclensis</name>
    <dbReference type="NCBI Taxonomy" id="1402860"/>
    <lineage>
        <taxon>Bacteria</taxon>
        <taxon>Bacillati</taxon>
        <taxon>Bacillota</taxon>
        <taxon>Bacilli</taxon>
        <taxon>Bacillales</taxon>
        <taxon>Bacillaceae</taxon>
        <taxon>Rossellomorea</taxon>
    </lineage>
</organism>
<dbReference type="GO" id="GO:0005524">
    <property type="term" value="F:ATP binding"/>
    <property type="evidence" value="ECO:0007669"/>
    <property type="project" value="UniProtKB-KW"/>
</dbReference>
<evidence type="ECO:0000256" key="2">
    <source>
        <dbReference type="ARBA" id="ARBA00022741"/>
    </source>
</evidence>
<dbReference type="Gene3D" id="3.40.50.300">
    <property type="entry name" value="P-loop containing nucleotide triphosphate hydrolases"/>
    <property type="match status" value="1"/>
</dbReference>
<evidence type="ECO:0000256" key="1">
    <source>
        <dbReference type="ARBA" id="ARBA00006611"/>
    </source>
</evidence>